<organism evidence="2">
    <name type="scientific">Fagus sylvatica</name>
    <name type="common">Beechnut</name>
    <dbReference type="NCBI Taxonomy" id="28930"/>
    <lineage>
        <taxon>Eukaryota</taxon>
        <taxon>Viridiplantae</taxon>
        <taxon>Streptophyta</taxon>
        <taxon>Embryophyta</taxon>
        <taxon>Tracheophyta</taxon>
        <taxon>Spermatophyta</taxon>
        <taxon>Magnoliopsida</taxon>
        <taxon>eudicotyledons</taxon>
        <taxon>Gunneridae</taxon>
        <taxon>Pentapetalae</taxon>
        <taxon>rosids</taxon>
        <taxon>fabids</taxon>
        <taxon>Fagales</taxon>
        <taxon>Fagaceae</taxon>
        <taxon>Fagus</taxon>
    </lineage>
</organism>
<proteinExistence type="predicted"/>
<name>A0A2N9HLR9_FAGSY</name>
<gene>
    <name evidence="2" type="ORF">FSB_LOCUS40780</name>
</gene>
<evidence type="ECO:0000256" key="1">
    <source>
        <dbReference type="SAM" id="MobiDB-lite"/>
    </source>
</evidence>
<accession>A0A2N9HLR9</accession>
<dbReference type="AlphaFoldDB" id="A0A2N9HLR9"/>
<protein>
    <submittedName>
        <fullName evidence="2">Uncharacterized protein</fullName>
    </submittedName>
</protein>
<feature type="region of interest" description="Disordered" evidence="1">
    <location>
        <begin position="75"/>
        <end position="94"/>
    </location>
</feature>
<dbReference type="PANTHER" id="PTHR33511">
    <property type="entry name" value="OS06G0632400 PROTEIN"/>
    <property type="match status" value="1"/>
</dbReference>
<sequence length="94" mass="10551">MASNKQRKSSTFSIFSIFSTRKPRGRYDSYEDAGNASKIYPSDFDKSHGIVGDRKVDKRADDFLIRIHKSHIMASESKPVPENQPVTLYPAGTA</sequence>
<evidence type="ECO:0000313" key="2">
    <source>
        <dbReference type="EMBL" id="SPD12898.1"/>
    </source>
</evidence>
<reference evidence="2" key="1">
    <citation type="submission" date="2018-02" db="EMBL/GenBank/DDBJ databases">
        <authorList>
            <person name="Cohen D.B."/>
            <person name="Kent A.D."/>
        </authorList>
    </citation>
    <scope>NUCLEOTIDE SEQUENCE</scope>
</reference>
<dbReference type="EMBL" id="OIVN01003679">
    <property type="protein sequence ID" value="SPD12898.1"/>
    <property type="molecule type" value="Genomic_DNA"/>
</dbReference>